<proteinExistence type="inferred from homology"/>
<evidence type="ECO:0000256" key="7">
    <source>
        <dbReference type="ARBA" id="ARBA00023136"/>
    </source>
</evidence>
<dbReference type="InterPro" id="IPR026034">
    <property type="entry name" value="MreD_proteobac"/>
</dbReference>
<evidence type="ECO:0000256" key="8">
    <source>
        <dbReference type="SAM" id="Phobius"/>
    </source>
</evidence>
<dbReference type="Proteomes" id="UP000058020">
    <property type="component" value="Chromosome"/>
</dbReference>
<feature type="transmembrane region" description="Helical" evidence="8">
    <location>
        <begin position="6"/>
        <end position="26"/>
    </location>
</feature>
<evidence type="ECO:0000313" key="9">
    <source>
        <dbReference type="EMBL" id="ALE52815.1"/>
    </source>
</evidence>
<dbReference type="InterPro" id="IPR007227">
    <property type="entry name" value="Cell_shape_determining_MreD"/>
</dbReference>
<keyword evidence="7 8" id="KW-0472">Membrane</keyword>
<accession>A0A0M3TUF1</accession>
<evidence type="ECO:0000256" key="1">
    <source>
        <dbReference type="ARBA" id="ARBA00004651"/>
    </source>
</evidence>
<feature type="transmembrane region" description="Helical" evidence="8">
    <location>
        <begin position="103"/>
        <end position="123"/>
    </location>
</feature>
<dbReference type="AlphaFoldDB" id="A0A0M3TUF1"/>
<evidence type="ECO:0000256" key="6">
    <source>
        <dbReference type="ARBA" id="ARBA00022989"/>
    </source>
</evidence>
<comment type="subcellular location">
    <subcellularLocation>
        <location evidence="1">Cell membrane</location>
        <topology evidence="1">Multi-pass membrane protein</topology>
    </subcellularLocation>
</comment>
<feature type="transmembrane region" description="Helical" evidence="8">
    <location>
        <begin position="38"/>
        <end position="64"/>
    </location>
</feature>
<evidence type="ECO:0000313" key="10">
    <source>
        <dbReference type="Proteomes" id="UP000058020"/>
    </source>
</evidence>
<dbReference type="EMBL" id="CP010552">
    <property type="protein sequence ID" value="ALE52815.1"/>
    <property type="molecule type" value="Genomic_DNA"/>
</dbReference>
<dbReference type="NCBIfam" id="TIGR03426">
    <property type="entry name" value="shape_MreD"/>
    <property type="match status" value="1"/>
</dbReference>
<organism evidence="9 10">
    <name type="scientific">Candidatus Thioglobus autotrophicus</name>
    <dbReference type="NCBI Taxonomy" id="1705394"/>
    <lineage>
        <taxon>Bacteria</taxon>
        <taxon>Pseudomonadati</taxon>
        <taxon>Pseudomonadota</taxon>
        <taxon>Gammaproteobacteria</taxon>
        <taxon>Candidatus Pseudothioglobaceae</taxon>
        <taxon>Candidatus Thioglobus</taxon>
    </lineage>
</organism>
<feature type="transmembrane region" description="Helical" evidence="8">
    <location>
        <begin position="129"/>
        <end position="150"/>
    </location>
</feature>
<sequence>MNIQRPYLFLFKITLFAFILSALPFNEAILDSSPFWMLLLYSYWLVNFPVKGSLFIALILGVLLDILQGDLLGQNALALIMASIFINNVKQSFYVSNLSTQQVYVFLSSSIYLAFFFLTHALIHGLTDNYYLLLAPLTSALIWPVVRFFLAKCRHQ</sequence>
<name>A0A0M3TUF1_9GAMM</name>
<keyword evidence="4 8" id="KW-0812">Transmembrane</keyword>
<keyword evidence="5" id="KW-0133">Cell shape</keyword>
<reference evidence="9 10" key="1">
    <citation type="journal article" date="2015" name="Genome Announc.">
        <title>Genome Sequence of 'Candidatus Thioglobus autotrophica' Strain EF1, a Chemoautotroph from the SUP05 Clade of Marine Gammaproteobacteria.</title>
        <authorList>
            <person name="Shah V."/>
            <person name="Morris R.M."/>
        </authorList>
    </citation>
    <scope>NUCLEOTIDE SEQUENCE [LARGE SCALE GENOMIC DNA]</scope>
    <source>
        <strain evidence="9 10">EF1</strain>
    </source>
</reference>
<keyword evidence="10" id="KW-1185">Reference proteome</keyword>
<evidence type="ECO:0000256" key="5">
    <source>
        <dbReference type="ARBA" id="ARBA00022960"/>
    </source>
</evidence>
<dbReference type="STRING" id="1705394.SP60_06125"/>
<evidence type="ECO:0000256" key="2">
    <source>
        <dbReference type="ARBA" id="ARBA00007776"/>
    </source>
</evidence>
<dbReference type="PANTHER" id="PTHR37484:SF1">
    <property type="entry name" value="ROD SHAPE-DETERMINING PROTEIN MRED"/>
    <property type="match status" value="1"/>
</dbReference>
<gene>
    <name evidence="9" type="ORF">SP60_06125</name>
</gene>
<protein>
    <submittedName>
        <fullName evidence="9">Rod shape-determining protein MreD</fullName>
    </submittedName>
</protein>
<dbReference type="OrthoDB" id="9793607at2"/>
<comment type="similarity">
    <text evidence="2">Belongs to the MreD family.</text>
</comment>
<evidence type="ECO:0000256" key="4">
    <source>
        <dbReference type="ARBA" id="ARBA00022692"/>
    </source>
</evidence>
<dbReference type="PANTHER" id="PTHR37484">
    <property type="entry name" value="ROD SHAPE-DETERMINING PROTEIN MRED"/>
    <property type="match status" value="1"/>
</dbReference>
<dbReference type="RefSeq" id="WP_053951784.1">
    <property type="nucleotide sequence ID" value="NZ_CP010552.1"/>
</dbReference>
<evidence type="ECO:0000256" key="3">
    <source>
        <dbReference type="ARBA" id="ARBA00022475"/>
    </source>
</evidence>
<dbReference type="GO" id="GO:0005886">
    <property type="term" value="C:plasma membrane"/>
    <property type="evidence" value="ECO:0007669"/>
    <property type="project" value="UniProtKB-SubCell"/>
</dbReference>
<keyword evidence="3" id="KW-1003">Cell membrane</keyword>
<keyword evidence="6 8" id="KW-1133">Transmembrane helix</keyword>
<dbReference type="GO" id="GO:0008360">
    <property type="term" value="P:regulation of cell shape"/>
    <property type="evidence" value="ECO:0007669"/>
    <property type="project" value="UniProtKB-KW"/>
</dbReference>
<dbReference type="Pfam" id="PF04093">
    <property type="entry name" value="MreD"/>
    <property type="match status" value="1"/>
</dbReference>
<dbReference type="KEGG" id="tho:SP60_06125"/>